<dbReference type="InterPro" id="IPR008271">
    <property type="entry name" value="Ser/Thr_kinase_AS"/>
</dbReference>
<sequence>MCGLSHLHSLNIVHRDLKPRNILLSQPGPLGRVRALISDFGLCKKIPEGRTSFSLRSGIPGTEGWIAPEVLLETPGNKPVRERQLTPHLT</sequence>
<evidence type="ECO:0000259" key="1">
    <source>
        <dbReference type="PROSITE" id="PS50011"/>
    </source>
</evidence>
<dbReference type="InterPro" id="IPR045133">
    <property type="entry name" value="IRE1/2-like"/>
</dbReference>
<keyword evidence="3" id="KW-1185">Reference proteome</keyword>
<dbReference type="InterPro" id="IPR000719">
    <property type="entry name" value="Prot_kinase_dom"/>
</dbReference>
<dbReference type="PROSITE" id="PS50011">
    <property type="entry name" value="PROTEIN_KINASE_DOM"/>
    <property type="match status" value="1"/>
</dbReference>
<feature type="domain" description="Protein kinase" evidence="1">
    <location>
        <begin position="1"/>
        <end position="90"/>
    </location>
</feature>
<evidence type="ECO:0000313" key="3">
    <source>
        <dbReference type="Proteomes" id="UP001557470"/>
    </source>
</evidence>
<dbReference type="PANTHER" id="PTHR13954:SF15">
    <property type="entry name" value="SERINE_THREONINE-PROTEIN KINASE_ENDORIBONUCLEASE IRE2"/>
    <property type="match status" value="1"/>
</dbReference>
<dbReference type="EMBL" id="JAGEUA010000002">
    <property type="protein sequence ID" value="KAL1005271.1"/>
    <property type="molecule type" value="Genomic_DNA"/>
</dbReference>
<dbReference type="InterPro" id="IPR011009">
    <property type="entry name" value="Kinase-like_dom_sf"/>
</dbReference>
<protein>
    <recommendedName>
        <fullName evidence="1">Protein kinase domain-containing protein</fullName>
    </recommendedName>
</protein>
<dbReference type="PANTHER" id="PTHR13954">
    <property type="entry name" value="IRE1-RELATED"/>
    <property type="match status" value="1"/>
</dbReference>
<name>A0ABD0XVU8_UMBPY</name>
<dbReference type="Gene3D" id="1.10.510.10">
    <property type="entry name" value="Transferase(Phosphotransferase) domain 1"/>
    <property type="match status" value="1"/>
</dbReference>
<comment type="caution">
    <text evidence="2">The sequence shown here is derived from an EMBL/GenBank/DDBJ whole genome shotgun (WGS) entry which is preliminary data.</text>
</comment>
<gene>
    <name evidence="2" type="ORF">UPYG_G00056940</name>
</gene>
<dbReference type="AlphaFoldDB" id="A0ABD0XVU8"/>
<dbReference type="PROSITE" id="PS00108">
    <property type="entry name" value="PROTEIN_KINASE_ST"/>
    <property type="match status" value="1"/>
</dbReference>
<dbReference type="Pfam" id="PF00069">
    <property type="entry name" value="Pkinase"/>
    <property type="match status" value="1"/>
</dbReference>
<proteinExistence type="predicted"/>
<reference evidence="2 3" key="1">
    <citation type="submission" date="2024-06" db="EMBL/GenBank/DDBJ databases">
        <authorList>
            <person name="Pan Q."/>
            <person name="Wen M."/>
            <person name="Jouanno E."/>
            <person name="Zahm M."/>
            <person name="Klopp C."/>
            <person name="Cabau C."/>
            <person name="Louis A."/>
            <person name="Berthelot C."/>
            <person name="Parey E."/>
            <person name="Roest Crollius H."/>
            <person name="Montfort J."/>
            <person name="Robinson-Rechavi M."/>
            <person name="Bouchez O."/>
            <person name="Lampietro C."/>
            <person name="Lopez Roques C."/>
            <person name="Donnadieu C."/>
            <person name="Postlethwait J."/>
            <person name="Bobe J."/>
            <person name="Verreycken H."/>
            <person name="Guiguen Y."/>
        </authorList>
    </citation>
    <scope>NUCLEOTIDE SEQUENCE [LARGE SCALE GENOMIC DNA]</scope>
    <source>
        <strain evidence="2">Up_M1</strain>
        <tissue evidence="2">Testis</tissue>
    </source>
</reference>
<dbReference type="Proteomes" id="UP001557470">
    <property type="component" value="Unassembled WGS sequence"/>
</dbReference>
<accession>A0ABD0XVU8</accession>
<evidence type="ECO:0000313" key="2">
    <source>
        <dbReference type="EMBL" id="KAL1005271.1"/>
    </source>
</evidence>
<dbReference type="SUPFAM" id="SSF56112">
    <property type="entry name" value="Protein kinase-like (PK-like)"/>
    <property type="match status" value="1"/>
</dbReference>
<organism evidence="2 3">
    <name type="scientific">Umbra pygmaea</name>
    <name type="common">Eastern mudminnow</name>
    <dbReference type="NCBI Taxonomy" id="75934"/>
    <lineage>
        <taxon>Eukaryota</taxon>
        <taxon>Metazoa</taxon>
        <taxon>Chordata</taxon>
        <taxon>Craniata</taxon>
        <taxon>Vertebrata</taxon>
        <taxon>Euteleostomi</taxon>
        <taxon>Actinopterygii</taxon>
        <taxon>Neopterygii</taxon>
        <taxon>Teleostei</taxon>
        <taxon>Protacanthopterygii</taxon>
        <taxon>Esociformes</taxon>
        <taxon>Umbridae</taxon>
        <taxon>Umbra</taxon>
    </lineage>
</organism>